<keyword evidence="9 13" id="KW-1133">Transmembrane helix</keyword>
<comment type="subcellular location">
    <subcellularLocation>
        <location evidence="1">Cell membrane</location>
        <topology evidence="1">Single-pass membrane protein</topology>
    </subcellularLocation>
</comment>
<keyword evidence="7" id="KW-0418">Kinase</keyword>
<dbReference type="Gene3D" id="1.10.510.10">
    <property type="entry name" value="Transferase(Phosphotransferase) domain 1"/>
    <property type="match status" value="1"/>
</dbReference>
<dbReference type="Pfam" id="PF00069">
    <property type="entry name" value="Pkinase"/>
    <property type="match status" value="1"/>
</dbReference>
<dbReference type="SUPFAM" id="SSF54106">
    <property type="entry name" value="LysM domain"/>
    <property type="match status" value="1"/>
</dbReference>
<evidence type="ECO:0000259" key="15">
    <source>
        <dbReference type="PROSITE" id="PS50011"/>
    </source>
</evidence>
<gene>
    <name evidence="17" type="ORF">M0R45_024042</name>
</gene>
<keyword evidence="6 12" id="KW-0547">Nucleotide-binding</keyword>
<dbReference type="FunFam" id="1.10.510.10:FF:000468">
    <property type="entry name" value="PTI1-like tyrosine-protein kinase 3"/>
    <property type="match status" value="1"/>
</dbReference>
<organism evidence="17 18">
    <name type="scientific">Rubus argutus</name>
    <name type="common">Southern blackberry</name>
    <dbReference type="NCBI Taxonomy" id="59490"/>
    <lineage>
        <taxon>Eukaryota</taxon>
        <taxon>Viridiplantae</taxon>
        <taxon>Streptophyta</taxon>
        <taxon>Embryophyta</taxon>
        <taxon>Tracheophyta</taxon>
        <taxon>Spermatophyta</taxon>
        <taxon>Magnoliopsida</taxon>
        <taxon>eudicotyledons</taxon>
        <taxon>Gunneridae</taxon>
        <taxon>Pentapetalae</taxon>
        <taxon>rosids</taxon>
        <taxon>fabids</taxon>
        <taxon>Rosales</taxon>
        <taxon>Rosaceae</taxon>
        <taxon>Rosoideae</taxon>
        <taxon>Rosoideae incertae sedis</taxon>
        <taxon>Rubus</taxon>
    </lineage>
</organism>
<keyword evidence="8 12" id="KW-0067">ATP-binding</keyword>
<evidence type="ECO:0000256" key="6">
    <source>
        <dbReference type="ARBA" id="ARBA00022741"/>
    </source>
</evidence>
<dbReference type="InterPro" id="IPR044812">
    <property type="entry name" value="CERK1/LYK3-like"/>
</dbReference>
<dbReference type="PROSITE" id="PS50011">
    <property type="entry name" value="PROTEIN_KINASE_DOM"/>
    <property type="match status" value="1"/>
</dbReference>
<keyword evidence="18" id="KW-1185">Reference proteome</keyword>
<dbReference type="GO" id="GO:0019199">
    <property type="term" value="F:transmembrane receptor protein kinase activity"/>
    <property type="evidence" value="ECO:0007669"/>
    <property type="project" value="InterPro"/>
</dbReference>
<keyword evidence="5 14" id="KW-0732">Signal</keyword>
<dbReference type="GO" id="GO:0045087">
    <property type="term" value="P:innate immune response"/>
    <property type="evidence" value="ECO:0007669"/>
    <property type="project" value="InterPro"/>
</dbReference>
<reference evidence="17 18" key="1">
    <citation type="journal article" date="2023" name="G3 (Bethesda)">
        <title>A chromosome-length genome assembly and annotation of blackberry (Rubus argutus, cv. 'Hillquist').</title>
        <authorList>
            <person name="Bruna T."/>
            <person name="Aryal R."/>
            <person name="Dudchenko O."/>
            <person name="Sargent D.J."/>
            <person name="Mead D."/>
            <person name="Buti M."/>
            <person name="Cavallini A."/>
            <person name="Hytonen T."/>
            <person name="Andres J."/>
            <person name="Pham M."/>
            <person name="Weisz D."/>
            <person name="Mascagni F."/>
            <person name="Usai G."/>
            <person name="Natali L."/>
            <person name="Bassil N."/>
            <person name="Fernandez G.E."/>
            <person name="Lomsadze A."/>
            <person name="Armour M."/>
            <person name="Olukolu B."/>
            <person name="Poorten T."/>
            <person name="Britton C."/>
            <person name="Davik J."/>
            <person name="Ashrafi H."/>
            <person name="Aiden E.L."/>
            <person name="Borodovsky M."/>
            <person name="Worthington M."/>
        </authorList>
    </citation>
    <scope>NUCLEOTIDE SEQUENCE [LARGE SCALE GENOMIC DNA]</scope>
    <source>
        <strain evidence="17">PI 553951</strain>
    </source>
</reference>
<feature type="domain" description="Protein kinase" evidence="15">
    <location>
        <begin position="298"/>
        <end position="578"/>
    </location>
</feature>
<evidence type="ECO:0000256" key="7">
    <source>
        <dbReference type="ARBA" id="ARBA00022777"/>
    </source>
</evidence>
<sequence>MEMASLNLLLILFTTFSTNVLSYTEGDGSISTRIYPFTCSASDHIQSCNSCLYHISTGHHREEIASFYSVNVSEVKPILHGKTQKDYLVSVPCSCKDIDGTQMYLYDTKHQVQPGDTFYRVAGEFYSRQALKVEGNMSTIHLVCGCVKKESQEIVTYTVQDHDTLSGIEELLSAYESEIQKYNKNFTENPSFLDVGWVLYVPSEKNGIRAKNQGKRLKVAIAIGVLSAVCFVFVAASIVFLLMRHRSSRNVGEEVNQSAKKRSSLKQQFFKKEMDETFENDRPVIYTMEEIKEATSNFDDTRKIGEGGYGCVYFAILGEVEVAIKKMRSSRTKEFFAELKVLAKIHHNNVVELLGYASGSEHLCLVYEFVQNGSLNDHLHDPLLKGHQPLSWTARAQIALDTARGIEYIHDHTKTRYVHRDIKTSNILLDQGLRAKVADFGLARLVERSNEEDIVATRVVGTPGYIPPESVRELQMTSKSDVYAFGVVLGELITGQRAIVCDNGEPKRMKSLVSVLYAVFKETDPEIALEAKIDGNLKGRYPMEEVYKMGEISRWCSSEDPVNRPEMRDIVQSLSQILMSSVEWEASLGGTSEVFSGLFSGR</sequence>
<evidence type="ECO:0000256" key="8">
    <source>
        <dbReference type="ARBA" id="ARBA00022840"/>
    </source>
</evidence>
<protein>
    <recommendedName>
        <fullName evidence="19">LysM domain receptor-like kinase 3</fullName>
    </recommendedName>
</protein>
<dbReference type="EMBL" id="JBEDUW010000005">
    <property type="protein sequence ID" value="KAK9926833.1"/>
    <property type="molecule type" value="Genomic_DNA"/>
</dbReference>
<evidence type="ECO:0000256" key="12">
    <source>
        <dbReference type="PROSITE-ProRule" id="PRU10141"/>
    </source>
</evidence>
<evidence type="ECO:0000256" key="5">
    <source>
        <dbReference type="ARBA" id="ARBA00022729"/>
    </source>
</evidence>
<dbReference type="PANTHER" id="PTHR46204">
    <property type="entry name" value="CHITIN ELICITOR RECEPTOR KINASE 1-RELATED"/>
    <property type="match status" value="1"/>
</dbReference>
<feature type="domain" description="LysM" evidence="16">
    <location>
        <begin position="155"/>
        <end position="201"/>
    </location>
</feature>
<dbReference type="InterPro" id="IPR000719">
    <property type="entry name" value="Prot_kinase_dom"/>
</dbReference>
<dbReference type="PANTHER" id="PTHR46204:SF11">
    <property type="entry name" value="PROTEIN KINASE DOMAIN-CONTAINING PROTEIN"/>
    <property type="match status" value="1"/>
</dbReference>
<dbReference type="InterPro" id="IPR018392">
    <property type="entry name" value="LysM"/>
</dbReference>
<dbReference type="AlphaFoldDB" id="A0AAW1WT54"/>
<dbReference type="InterPro" id="IPR008271">
    <property type="entry name" value="Ser/Thr_kinase_AS"/>
</dbReference>
<evidence type="ECO:0000256" key="10">
    <source>
        <dbReference type="ARBA" id="ARBA00023136"/>
    </source>
</evidence>
<evidence type="ECO:0000256" key="3">
    <source>
        <dbReference type="ARBA" id="ARBA00022679"/>
    </source>
</evidence>
<feature type="transmembrane region" description="Helical" evidence="13">
    <location>
        <begin position="219"/>
        <end position="242"/>
    </location>
</feature>
<dbReference type="InterPro" id="IPR017441">
    <property type="entry name" value="Protein_kinase_ATP_BS"/>
</dbReference>
<evidence type="ECO:0000256" key="1">
    <source>
        <dbReference type="ARBA" id="ARBA00004162"/>
    </source>
</evidence>
<dbReference type="Pfam" id="PF01476">
    <property type="entry name" value="LysM"/>
    <property type="match status" value="1"/>
</dbReference>
<dbReference type="PROSITE" id="PS00107">
    <property type="entry name" value="PROTEIN_KINASE_ATP"/>
    <property type="match status" value="1"/>
</dbReference>
<dbReference type="Gene3D" id="3.10.350.10">
    <property type="entry name" value="LysM domain"/>
    <property type="match status" value="1"/>
</dbReference>
<evidence type="ECO:0000256" key="9">
    <source>
        <dbReference type="ARBA" id="ARBA00022989"/>
    </source>
</evidence>
<evidence type="ECO:0000256" key="11">
    <source>
        <dbReference type="ARBA" id="ARBA00023157"/>
    </source>
</evidence>
<dbReference type="GO" id="GO:0005524">
    <property type="term" value="F:ATP binding"/>
    <property type="evidence" value="ECO:0007669"/>
    <property type="project" value="UniProtKB-UniRule"/>
</dbReference>
<dbReference type="CDD" id="cd00118">
    <property type="entry name" value="LysM"/>
    <property type="match status" value="1"/>
</dbReference>
<dbReference type="Gene3D" id="3.30.200.20">
    <property type="entry name" value="Phosphorylase Kinase, domain 1"/>
    <property type="match status" value="1"/>
</dbReference>
<evidence type="ECO:0000256" key="13">
    <source>
        <dbReference type="SAM" id="Phobius"/>
    </source>
</evidence>
<dbReference type="InterPro" id="IPR011009">
    <property type="entry name" value="Kinase-like_dom_sf"/>
</dbReference>
<evidence type="ECO:0000256" key="14">
    <source>
        <dbReference type="SAM" id="SignalP"/>
    </source>
</evidence>
<dbReference type="SMART" id="SM00220">
    <property type="entry name" value="S_TKc"/>
    <property type="match status" value="1"/>
</dbReference>
<evidence type="ECO:0000256" key="2">
    <source>
        <dbReference type="ARBA" id="ARBA00022475"/>
    </source>
</evidence>
<keyword evidence="10 13" id="KW-0472">Membrane</keyword>
<keyword evidence="11" id="KW-1015">Disulfide bond</keyword>
<keyword evidence="4 13" id="KW-0812">Transmembrane</keyword>
<evidence type="ECO:0000313" key="18">
    <source>
        <dbReference type="Proteomes" id="UP001457282"/>
    </source>
</evidence>
<name>A0AAW1WT54_RUBAR</name>
<dbReference type="Proteomes" id="UP001457282">
    <property type="component" value="Unassembled WGS sequence"/>
</dbReference>
<dbReference type="PROSITE" id="PS51782">
    <property type="entry name" value="LYSM"/>
    <property type="match status" value="1"/>
</dbReference>
<dbReference type="InterPro" id="IPR036779">
    <property type="entry name" value="LysM_dom_sf"/>
</dbReference>
<proteinExistence type="predicted"/>
<keyword evidence="3" id="KW-0808">Transferase</keyword>
<evidence type="ECO:0000256" key="4">
    <source>
        <dbReference type="ARBA" id="ARBA00022692"/>
    </source>
</evidence>
<evidence type="ECO:0008006" key="19">
    <source>
        <dbReference type="Google" id="ProtNLM"/>
    </source>
</evidence>
<evidence type="ECO:0000259" key="16">
    <source>
        <dbReference type="PROSITE" id="PS51782"/>
    </source>
</evidence>
<feature type="signal peptide" evidence="14">
    <location>
        <begin position="1"/>
        <end position="22"/>
    </location>
</feature>
<feature type="binding site" evidence="12">
    <location>
        <position position="326"/>
    </location>
    <ligand>
        <name>ATP</name>
        <dbReference type="ChEBI" id="CHEBI:30616"/>
    </ligand>
</feature>
<accession>A0AAW1WT54</accession>
<dbReference type="GO" id="GO:0005886">
    <property type="term" value="C:plasma membrane"/>
    <property type="evidence" value="ECO:0007669"/>
    <property type="project" value="UniProtKB-SubCell"/>
</dbReference>
<dbReference type="PROSITE" id="PS00108">
    <property type="entry name" value="PROTEIN_KINASE_ST"/>
    <property type="match status" value="1"/>
</dbReference>
<keyword evidence="2" id="KW-1003">Cell membrane</keyword>
<evidence type="ECO:0000313" key="17">
    <source>
        <dbReference type="EMBL" id="KAK9926833.1"/>
    </source>
</evidence>
<dbReference type="SUPFAM" id="SSF56112">
    <property type="entry name" value="Protein kinase-like (PK-like)"/>
    <property type="match status" value="1"/>
</dbReference>
<comment type="caution">
    <text evidence="17">The sequence shown here is derived from an EMBL/GenBank/DDBJ whole genome shotgun (WGS) entry which is preliminary data.</text>
</comment>
<feature type="chain" id="PRO_5043766344" description="LysM domain receptor-like kinase 3" evidence="14">
    <location>
        <begin position="23"/>
        <end position="602"/>
    </location>
</feature>